<reference evidence="3" key="1">
    <citation type="submission" date="2021-03" db="EMBL/GenBank/DDBJ databases">
        <title>Draft genome sequence of rust myrtle Austropuccinia psidii MF-1, a brazilian biotype.</title>
        <authorList>
            <person name="Quecine M.C."/>
            <person name="Pachon D.M.R."/>
            <person name="Bonatelli M.L."/>
            <person name="Correr F.H."/>
            <person name="Franceschini L.M."/>
            <person name="Leite T.F."/>
            <person name="Margarido G.R.A."/>
            <person name="Almeida C.A."/>
            <person name="Ferrarezi J.A."/>
            <person name="Labate C.A."/>
        </authorList>
    </citation>
    <scope>NUCLEOTIDE SEQUENCE</scope>
    <source>
        <strain evidence="3">MF-1</strain>
    </source>
</reference>
<gene>
    <name evidence="3" type="ORF">O181_087999</name>
</gene>
<feature type="domain" description="Integrase catalytic" evidence="2">
    <location>
        <begin position="1"/>
        <end position="73"/>
    </location>
</feature>
<dbReference type="InterPro" id="IPR001584">
    <property type="entry name" value="Integrase_cat-core"/>
</dbReference>
<dbReference type="OrthoDB" id="2273864at2759"/>
<proteinExistence type="predicted"/>
<evidence type="ECO:0000313" key="4">
    <source>
        <dbReference type="Proteomes" id="UP000765509"/>
    </source>
</evidence>
<accession>A0A9Q3P2Q3</accession>
<dbReference type="EMBL" id="AVOT02053482">
    <property type="protein sequence ID" value="MBW0548284.1"/>
    <property type="molecule type" value="Genomic_DNA"/>
</dbReference>
<keyword evidence="4" id="KW-1185">Reference proteome</keyword>
<evidence type="ECO:0000259" key="2">
    <source>
        <dbReference type="PROSITE" id="PS50994"/>
    </source>
</evidence>
<dbReference type="Gene3D" id="3.30.420.10">
    <property type="entry name" value="Ribonuclease H-like superfamily/Ribonuclease H"/>
    <property type="match status" value="1"/>
</dbReference>
<organism evidence="3 4">
    <name type="scientific">Austropuccinia psidii MF-1</name>
    <dbReference type="NCBI Taxonomy" id="1389203"/>
    <lineage>
        <taxon>Eukaryota</taxon>
        <taxon>Fungi</taxon>
        <taxon>Dikarya</taxon>
        <taxon>Basidiomycota</taxon>
        <taxon>Pucciniomycotina</taxon>
        <taxon>Pucciniomycetes</taxon>
        <taxon>Pucciniales</taxon>
        <taxon>Sphaerophragmiaceae</taxon>
        <taxon>Austropuccinia</taxon>
    </lineage>
</organism>
<dbReference type="InterPro" id="IPR012337">
    <property type="entry name" value="RNaseH-like_sf"/>
</dbReference>
<sequence length="73" mass="8368">MHWVTGLVPEGKANFNSFLIIVDRFSKSMRCLPSHKEDTAMDTALLFWNNIISTCGVPKNIISDRYPKFTSEF</sequence>
<comment type="caution">
    <text evidence="3">The sequence shown here is derived from an EMBL/GenBank/DDBJ whole genome shotgun (WGS) entry which is preliminary data.</text>
</comment>
<dbReference type="GO" id="GO:0003723">
    <property type="term" value="F:RNA binding"/>
    <property type="evidence" value="ECO:0007669"/>
    <property type="project" value="UniProtKB-KW"/>
</dbReference>
<evidence type="ECO:0000313" key="3">
    <source>
        <dbReference type="EMBL" id="MBW0548284.1"/>
    </source>
</evidence>
<dbReference type="PANTHER" id="PTHR35046:SF9">
    <property type="entry name" value="RNA-DIRECTED DNA POLYMERASE"/>
    <property type="match status" value="1"/>
</dbReference>
<dbReference type="PANTHER" id="PTHR35046">
    <property type="entry name" value="ZINC KNUCKLE (CCHC-TYPE) FAMILY PROTEIN"/>
    <property type="match status" value="1"/>
</dbReference>
<dbReference type="SUPFAM" id="SSF53098">
    <property type="entry name" value="Ribonuclease H-like"/>
    <property type="match status" value="1"/>
</dbReference>
<dbReference type="PROSITE" id="PS50994">
    <property type="entry name" value="INTEGRASE"/>
    <property type="match status" value="1"/>
</dbReference>
<evidence type="ECO:0000256" key="1">
    <source>
        <dbReference type="ARBA" id="ARBA00022884"/>
    </source>
</evidence>
<dbReference type="AlphaFoldDB" id="A0A9Q3P2Q3"/>
<dbReference type="GO" id="GO:0015074">
    <property type="term" value="P:DNA integration"/>
    <property type="evidence" value="ECO:0007669"/>
    <property type="project" value="InterPro"/>
</dbReference>
<name>A0A9Q3P2Q3_9BASI</name>
<protein>
    <recommendedName>
        <fullName evidence="2">Integrase catalytic domain-containing protein</fullName>
    </recommendedName>
</protein>
<dbReference type="InterPro" id="IPR036397">
    <property type="entry name" value="RNaseH_sf"/>
</dbReference>
<keyword evidence="1" id="KW-0694">RNA-binding</keyword>
<dbReference type="Proteomes" id="UP000765509">
    <property type="component" value="Unassembled WGS sequence"/>
</dbReference>
<dbReference type="GO" id="GO:0005634">
    <property type="term" value="C:nucleus"/>
    <property type="evidence" value="ECO:0007669"/>
    <property type="project" value="UniProtKB-ARBA"/>
</dbReference>